<dbReference type="AlphaFoldDB" id="A0A3P7J6I6"/>
<sequence length="127" mass="14333">MPRTRNLEQSHQGSAREEKSIEAGSDCITSRATGSQYQLQNSFARRPPNKQSELLEAAQERISLGKYRRDLFDYSNPLTTLINEDGTLTSSQQKIESITISSMSFARQHPCQNSHSHWRNITTGSTC</sequence>
<name>A0A3P7J6I6_STRVU</name>
<feature type="compositionally biased region" description="Basic and acidic residues" evidence="1">
    <location>
        <begin position="1"/>
        <end position="21"/>
    </location>
</feature>
<accession>A0A3P7J6I6</accession>
<protein>
    <submittedName>
        <fullName evidence="2">Uncharacterized protein</fullName>
    </submittedName>
</protein>
<dbReference type="Proteomes" id="UP000270094">
    <property type="component" value="Unassembled WGS sequence"/>
</dbReference>
<gene>
    <name evidence="2" type="ORF">SVUK_LOCUS13854</name>
</gene>
<organism evidence="2 3">
    <name type="scientific">Strongylus vulgaris</name>
    <name type="common">Blood worm</name>
    <dbReference type="NCBI Taxonomy" id="40348"/>
    <lineage>
        <taxon>Eukaryota</taxon>
        <taxon>Metazoa</taxon>
        <taxon>Ecdysozoa</taxon>
        <taxon>Nematoda</taxon>
        <taxon>Chromadorea</taxon>
        <taxon>Rhabditida</taxon>
        <taxon>Rhabditina</taxon>
        <taxon>Rhabditomorpha</taxon>
        <taxon>Strongyloidea</taxon>
        <taxon>Strongylidae</taxon>
        <taxon>Strongylus</taxon>
    </lineage>
</organism>
<keyword evidence="3" id="KW-1185">Reference proteome</keyword>
<feature type="region of interest" description="Disordered" evidence="1">
    <location>
        <begin position="1"/>
        <end position="27"/>
    </location>
</feature>
<evidence type="ECO:0000256" key="1">
    <source>
        <dbReference type="SAM" id="MobiDB-lite"/>
    </source>
</evidence>
<dbReference type="EMBL" id="UYYB01103142">
    <property type="protein sequence ID" value="VDM78856.1"/>
    <property type="molecule type" value="Genomic_DNA"/>
</dbReference>
<reference evidence="2 3" key="1">
    <citation type="submission" date="2018-11" db="EMBL/GenBank/DDBJ databases">
        <authorList>
            <consortium name="Pathogen Informatics"/>
        </authorList>
    </citation>
    <scope>NUCLEOTIDE SEQUENCE [LARGE SCALE GENOMIC DNA]</scope>
</reference>
<proteinExistence type="predicted"/>
<evidence type="ECO:0000313" key="2">
    <source>
        <dbReference type="EMBL" id="VDM78856.1"/>
    </source>
</evidence>
<evidence type="ECO:0000313" key="3">
    <source>
        <dbReference type="Proteomes" id="UP000270094"/>
    </source>
</evidence>